<dbReference type="EMBL" id="CAJVCH010174983">
    <property type="protein sequence ID" value="CAG7729194.1"/>
    <property type="molecule type" value="Genomic_DNA"/>
</dbReference>
<evidence type="ECO:0000313" key="2">
    <source>
        <dbReference type="Proteomes" id="UP000708208"/>
    </source>
</evidence>
<dbReference type="Proteomes" id="UP000708208">
    <property type="component" value="Unassembled WGS sequence"/>
</dbReference>
<proteinExistence type="predicted"/>
<organism evidence="1 2">
    <name type="scientific">Allacma fusca</name>
    <dbReference type="NCBI Taxonomy" id="39272"/>
    <lineage>
        <taxon>Eukaryota</taxon>
        <taxon>Metazoa</taxon>
        <taxon>Ecdysozoa</taxon>
        <taxon>Arthropoda</taxon>
        <taxon>Hexapoda</taxon>
        <taxon>Collembola</taxon>
        <taxon>Symphypleona</taxon>
        <taxon>Sminthuridae</taxon>
        <taxon>Allacma</taxon>
    </lineage>
</organism>
<evidence type="ECO:0000313" key="1">
    <source>
        <dbReference type="EMBL" id="CAG7729194.1"/>
    </source>
</evidence>
<gene>
    <name evidence="1" type="ORF">AFUS01_LOCUS17927</name>
</gene>
<comment type="caution">
    <text evidence="1">The sequence shown here is derived from an EMBL/GenBank/DDBJ whole genome shotgun (WGS) entry which is preliminary data.</text>
</comment>
<protein>
    <submittedName>
        <fullName evidence="1">Uncharacterized protein</fullName>
    </submittedName>
</protein>
<name>A0A8J2K148_9HEXA</name>
<sequence>QGTVEQELIFSQLTKSRQTTGRRNLEFRASIIVLTQDGHLAQQTPRFHRWEFLHLNFAQHFELQIRYWIPHLCMPLEICEKFVPRSDGVVSIVLFARQNGHQSTDFSSKYMDCISVLEKSVLSTKC</sequence>
<dbReference type="AlphaFoldDB" id="A0A8J2K148"/>
<reference evidence="1" key="1">
    <citation type="submission" date="2021-06" db="EMBL/GenBank/DDBJ databases">
        <authorList>
            <person name="Hodson N. C."/>
            <person name="Mongue J. A."/>
            <person name="Jaron S. K."/>
        </authorList>
    </citation>
    <scope>NUCLEOTIDE SEQUENCE</scope>
</reference>
<accession>A0A8J2K148</accession>
<keyword evidence="2" id="KW-1185">Reference proteome</keyword>
<feature type="non-terminal residue" evidence="1">
    <location>
        <position position="126"/>
    </location>
</feature>